<dbReference type="EMBL" id="KV918785">
    <property type="protein sequence ID" value="OSX79844.1"/>
    <property type="molecule type" value="Genomic_DNA"/>
</dbReference>
<keyword evidence="2" id="KW-1185">Reference proteome</keyword>
<evidence type="ECO:0000313" key="2">
    <source>
        <dbReference type="Proteomes" id="UP000218209"/>
    </source>
</evidence>
<gene>
    <name evidence="1" type="ORF">BU14_0070s0019</name>
</gene>
<sequence length="80" mass="8977">MSPGSTTERVKRGLSFSPGEDLALARSFASTTLSTTDMTSDLYWEAVADIYKNQAETRIPRTAKSLLNRFTTLQRVVQKY</sequence>
<dbReference type="Proteomes" id="UP000218209">
    <property type="component" value="Unassembled WGS sequence"/>
</dbReference>
<accession>A0A1X6PG64</accession>
<organism evidence="1 2">
    <name type="scientific">Porphyra umbilicalis</name>
    <name type="common">Purple laver</name>
    <name type="synonym">Red alga</name>
    <dbReference type="NCBI Taxonomy" id="2786"/>
    <lineage>
        <taxon>Eukaryota</taxon>
        <taxon>Rhodophyta</taxon>
        <taxon>Bangiophyceae</taxon>
        <taxon>Bangiales</taxon>
        <taxon>Bangiaceae</taxon>
        <taxon>Porphyra</taxon>
    </lineage>
</organism>
<proteinExistence type="predicted"/>
<reference evidence="1 2" key="1">
    <citation type="submission" date="2017-03" db="EMBL/GenBank/DDBJ databases">
        <title>WGS assembly of Porphyra umbilicalis.</title>
        <authorList>
            <person name="Brawley S.H."/>
            <person name="Blouin N.A."/>
            <person name="Ficko-Blean E."/>
            <person name="Wheeler G.L."/>
            <person name="Lohr M."/>
            <person name="Goodson H.V."/>
            <person name="Jenkins J.W."/>
            <person name="Blaby-Haas C.E."/>
            <person name="Helliwell K.E."/>
            <person name="Chan C."/>
            <person name="Marriage T."/>
            <person name="Bhattacharya D."/>
            <person name="Klein A.S."/>
            <person name="Badis Y."/>
            <person name="Brodie J."/>
            <person name="Cao Y."/>
            <person name="Collen J."/>
            <person name="Dittami S.M."/>
            <person name="Gachon C.M."/>
            <person name="Green B.R."/>
            <person name="Karpowicz S."/>
            <person name="Kim J.W."/>
            <person name="Kudahl U."/>
            <person name="Lin S."/>
            <person name="Michel G."/>
            <person name="Mittag M."/>
            <person name="Olson B.J."/>
            <person name="Pangilinan J."/>
            <person name="Peng Y."/>
            <person name="Qiu H."/>
            <person name="Shu S."/>
            <person name="Singer J.T."/>
            <person name="Smith A.G."/>
            <person name="Sprecher B.N."/>
            <person name="Wagner V."/>
            <person name="Wang W."/>
            <person name="Wang Z.-Y."/>
            <person name="Yan J."/>
            <person name="Yarish C."/>
            <person name="Zoeuner-Riek S."/>
            <person name="Zhuang Y."/>
            <person name="Zou Y."/>
            <person name="Lindquist E.A."/>
            <person name="Grimwood J."/>
            <person name="Barry K."/>
            <person name="Rokhsar D.S."/>
            <person name="Schmutz J."/>
            <person name="Stiller J.W."/>
            <person name="Grossman A.R."/>
            <person name="Prochnik S.E."/>
        </authorList>
    </citation>
    <scope>NUCLEOTIDE SEQUENCE [LARGE SCALE GENOMIC DNA]</scope>
    <source>
        <strain evidence="1">4086291</strain>
    </source>
</reference>
<name>A0A1X6PG64_PORUM</name>
<protein>
    <submittedName>
        <fullName evidence="1">Uncharacterized protein</fullName>
    </submittedName>
</protein>
<dbReference type="AlphaFoldDB" id="A0A1X6PG64"/>
<evidence type="ECO:0000313" key="1">
    <source>
        <dbReference type="EMBL" id="OSX79844.1"/>
    </source>
</evidence>